<accession>A0A5N6E753</accession>
<dbReference type="EMBL" id="ML733687">
    <property type="protein sequence ID" value="KAB8213139.1"/>
    <property type="molecule type" value="Genomic_DNA"/>
</dbReference>
<dbReference type="Proteomes" id="UP000326799">
    <property type="component" value="Unassembled WGS sequence"/>
</dbReference>
<proteinExistence type="predicted"/>
<reference evidence="1 2" key="1">
    <citation type="submission" date="2019-04" db="EMBL/GenBank/DDBJ databases">
        <title>Fungal friends and foes A comparative genomics study of 23 Aspergillus species from section Flavi.</title>
        <authorList>
            <consortium name="DOE Joint Genome Institute"/>
            <person name="Kjaerbolling I."/>
            <person name="Vesth T.C."/>
            <person name="Frisvad J.C."/>
            <person name="Nybo J.L."/>
            <person name="Theobald S."/>
            <person name="Kildgaard S."/>
            <person name="Petersen T.I."/>
            <person name="Kuo A."/>
            <person name="Sato A."/>
            <person name="Lyhne E.K."/>
            <person name="Kogle M.E."/>
            <person name="Wiebenga A."/>
            <person name="Kun R.S."/>
            <person name="Lubbers R.J."/>
            <person name="Makela M.R."/>
            <person name="Barry K."/>
            <person name="Chovatia M."/>
            <person name="Clum A."/>
            <person name="Daum C."/>
            <person name="Haridas S."/>
            <person name="He G."/>
            <person name="LaButti K."/>
            <person name="Lipzen A."/>
            <person name="Mondo S."/>
            <person name="Pangilinan J."/>
            <person name="Riley R."/>
            <person name="Salamov A."/>
            <person name="Simmons B.A."/>
            <person name="Magnuson J.K."/>
            <person name="Henrissat B."/>
            <person name="Mortensen U.H."/>
            <person name="Larsen T.O."/>
            <person name="De vries R.P."/>
            <person name="Grigoriev I.V."/>
            <person name="Machida M."/>
            <person name="Baker S.E."/>
            <person name="Andersen M.R."/>
        </authorList>
    </citation>
    <scope>NUCLEOTIDE SEQUENCE [LARGE SCALE GENOMIC DNA]</scope>
    <source>
        <strain evidence="1 2">CBS 126849</strain>
    </source>
</reference>
<keyword evidence="2" id="KW-1185">Reference proteome</keyword>
<sequence length="53" mass="5760">MVFLSMSPRDPLTVTALDNSLLLPGLKILTRSNNTLFTDVAVVVDDVNCDNPI</sequence>
<organism evidence="1 2">
    <name type="scientific">Aspergillus novoparasiticus</name>
    <dbReference type="NCBI Taxonomy" id="986946"/>
    <lineage>
        <taxon>Eukaryota</taxon>
        <taxon>Fungi</taxon>
        <taxon>Dikarya</taxon>
        <taxon>Ascomycota</taxon>
        <taxon>Pezizomycotina</taxon>
        <taxon>Eurotiomycetes</taxon>
        <taxon>Eurotiomycetidae</taxon>
        <taxon>Eurotiales</taxon>
        <taxon>Aspergillaceae</taxon>
        <taxon>Aspergillus</taxon>
        <taxon>Aspergillus subgen. Circumdati</taxon>
    </lineage>
</organism>
<evidence type="ECO:0000313" key="1">
    <source>
        <dbReference type="EMBL" id="KAB8213139.1"/>
    </source>
</evidence>
<protein>
    <submittedName>
        <fullName evidence="1">Uncharacterized protein</fullName>
    </submittedName>
</protein>
<dbReference type="AlphaFoldDB" id="A0A5N6E753"/>
<gene>
    <name evidence="1" type="ORF">BDV33DRAFT_185365</name>
</gene>
<evidence type="ECO:0000313" key="2">
    <source>
        <dbReference type="Proteomes" id="UP000326799"/>
    </source>
</evidence>
<name>A0A5N6E753_9EURO</name>